<accession>A0A1Z3HUX8</accession>
<dbReference type="Proteomes" id="UP000191901">
    <property type="component" value="Chromosome"/>
</dbReference>
<organism evidence="1 2">
    <name type="scientific">Halomicronema hongdechloris C2206</name>
    <dbReference type="NCBI Taxonomy" id="1641165"/>
    <lineage>
        <taxon>Bacteria</taxon>
        <taxon>Bacillati</taxon>
        <taxon>Cyanobacteriota</taxon>
        <taxon>Cyanophyceae</taxon>
        <taxon>Nodosilineales</taxon>
        <taxon>Nodosilineaceae</taxon>
        <taxon>Halomicronema</taxon>
    </lineage>
</organism>
<dbReference type="RefSeq" id="WP_137455221.1">
    <property type="nucleotide sequence ID" value="NZ_CP021983.2"/>
</dbReference>
<dbReference type="STRING" id="1641165.XM38_00725"/>
<sequence>MTQQHEPSSRTLLVLETDDVTRPILRENLENRGYRILISLNQADATERAANHAESLSLILVNQVGQSTSKSMTTGQMIRRDGGVPESIPVIVLAENYPVALEGRNLKVDEYSYVAYLADGQQLLDLLSELLSV</sequence>
<protein>
    <recommendedName>
        <fullName evidence="3">Response regulatory domain-containing protein</fullName>
    </recommendedName>
</protein>
<dbReference type="OrthoDB" id="513094at2"/>
<dbReference type="EMBL" id="CP021983">
    <property type="protein sequence ID" value="ASC74120.1"/>
    <property type="molecule type" value="Genomic_DNA"/>
</dbReference>
<keyword evidence="2" id="KW-1185">Reference proteome</keyword>
<reference evidence="1 2" key="1">
    <citation type="journal article" date="2016" name="Biochim. Biophys. Acta">
        <title>Characterization of red-shifted phycobilisomes isolated from the chlorophyll f-containing cyanobacterium Halomicronema hongdechloris.</title>
        <authorList>
            <person name="Li Y."/>
            <person name="Lin Y."/>
            <person name="Garvey C.J."/>
            <person name="Birch D."/>
            <person name="Corkery R.W."/>
            <person name="Loughlin P.C."/>
            <person name="Scheer H."/>
            <person name="Willows R.D."/>
            <person name="Chen M."/>
        </authorList>
    </citation>
    <scope>NUCLEOTIDE SEQUENCE [LARGE SCALE GENOMIC DNA]</scope>
    <source>
        <strain evidence="1 2">C2206</strain>
    </source>
</reference>
<name>A0A1Z3HUX8_9CYAN</name>
<gene>
    <name evidence="1" type="ORF">XM38_050950</name>
</gene>
<evidence type="ECO:0000313" key="1">
    <source>
        <dbReference type="EMBL" id="ASC74120.1"/>
    </source>
</evidence>
<evidence type="ECO:0000313" key="2">
    <source>
        <dbReference type="Proteomes" id="UP000191901"/>
    </source>
</evidence>
<dbReference type="InterPro" id="IPR011006">
    <property type="entry name" value="CheY-like_superfamily"/>
</dbReference>
<dbReference type="AlphaFoldDB" id="A0A1Z3HUX8"/>
<proteinExistence type="predicted"/>
<dbReference type="KEGG" id="hhg:XM38_050950"/>
<dbReference type="Gene3D" id="3.40.50.2300">
    <property type="match status" value="1"/>
</dbReference>
<evidence type="ECO:0008006" key="3">
    <source>
        <dbReference type="Google" id="ProtNLM"/>
    </source>
</evidence>
<dbReference type="SUPFAM" id="SSF52172">
    <property type="entry name" value="CheY-like"/>
    <property type="match status" value="1"/>
</dbReference>